<reference evidence="3" key="1">
    <citation type="journal article" date="2019" name="Int. J. Syst. Evol. Microbiol.">
        <title>The Global Catalogue of Microorganisms (GCM) 10K type strain sequencing project: providing services to taxonomists for standard genome sequencing and annotation.</title>
        <authorList>
            <consortium name="The Broad Institute Genomics Platform"/>
            <consortium name="The Broad Institute Genome Sequencing Center for Infectious Disease"/>
            <person name="Wu L."/>
            <person name="Ma J."/>
        </authorList>
    </citation>
    <scope>NUCLEOTIDE SEQUENCE [LARGE SCALE GENOMIC DNA]</scope>
    <source>
        <strain evidence="3">JCM 17939</strain>
    </source>
</reference>
<comment type="caution">
    <text evidence="2">The sequence shown here is derived from an EMBL/GenBank/DDBJ whole genome shotgun (WGS) entry which is preliminary data.</text>
</comment>
<evidence type="ECO:0000313" key="3">
    <source>
        <dbReference type="Proteomes" id="UP001501442"/>
    </source>
</evidence>
<dbReference type="SUPFAM" id="SSF53474">
    <property type="entry name" value="alpha/beta-Hydrolases"/>
    <property type="match status" value="1"/>
</dbReference>
<feature type="domain" description="AB hydrolase-1" evidence="1">
    <location>
        <begin position="2"/>
        <end position="220"/>
    </location>
</feature>
<dbReference type="Pfam" id="PF12697">
    <property type="entry name" value="Abhydrolase_6"/>
    <property type="match status" value="1"/>
</dbReference>
<name>A0ABP8UG04_9ACTN</name>
<sequence>MLLHGGGRSMEDWRLVVPSLVEAGLRVVTADLRGHGRSGPGLWSWDAGLKDLSAVVDDRGLERPAVVGHSLGGLVAALWATRHPECPLAVNLDGHTNPIGPFDGLDAEAARAAEKTMRDFLESSVRQADDSALARLVAELGNLDLFATYRAARCPLVVVASAGRGMVELLPPDVAAVFPAYQRGFANELSAAEAVTPLLSVVDVDTGHDVHLEDADRVVRLILDRLAPEAGRTS</sequence>
<keyword evidence="3" id="KW-1185">Reference proteome</keyword>
<dbReference type="PANTHER" id="PTHR43798:SF33">
    <property type="entry name" value="HYDROLASE, PUTATIVE (AFU_ORTHOLOGUE AFUA_2G14860)-RELATED"/>
    <property type="match status" value="1"/>
</dbReference>
<proteinExistence type="predicted"/>
<protein>
    <submittedName>
        <fullName evidence="2">Alpha/beta hydrolase</fullName>
    </submittedName>
</protein>
<dbReference type="InterPro" id="IPR029058">
    <property type="entry name" value="AB_hydrolase_fold"/>
</dbReference>
<dbReference type="InterPro" id="IPR050266">
    <property type="entry name" value="AB_hydrolase_sf"/>
</dbReference>
<accession>A0ABP8UG04</accession>
<dbReference type="InterPro" id="IPR000073">
    <property type="entry name" value="AB_hydrolase_1"/>
</dbReference>
<dbReference type="GO" id="GO:0016787">
    <property type="term" value="F:hydrolase activity"/>
    <property type="evidence" value="ECO:0007669"/>
    <property type="project" value="UniProtKB-KW"/>
</dbReference>
<dbReference type="Gene3D" id="3.40.50.1820">
    <property type="entry name" value="alpha/beta hydrolase"/>
    <property type="match status" value="1"/>
</dbReference>
<dbReference type="EMBL" id="BAABHK010000009">
    <property type="protein sequence ID" value="GAA4631136.1"/>
    <property type="molecule type" value="Genomic_DNA"/>
</dbReference>
<dbReference type="Proteomes" id="UP001501442">
    <property type="component" value="Unassembled WGS sequence"/>
</dbReference>
<dbReference type="PANTHER" id="PTHR43798">
    <property type="entry name" value="MONOACYLGLYCEROL LIPASE"/>
    <property type="match status" value="1"/>
</dbReference>
<keyword evidence="2" id="KW-0378">Hydrolase</keyword>
<gene>
    <name evidence="2" type="ORF">GCM10023196_059260</name>
</gene>
<evidence type="ECO:0000259" key="1">
    <source>
        <dbReference type="Pfam" id="PF12697"/>
    </source>
</evidence>
<evidence type="ECO:0000313" key="2">
    <source>
        <dbReference type="EMBL" id="GAA4631136.1"/>
    </source>
</evidence>
<organism evidence="2 3">
    <name type="scientific">Actinoallomurus vinaceus</name>
    <dbReference type="NCBI Taxonomy" id="1080074"/>
    <lineage>
        <taxon>Bacteria</taxon>
        <taxon>Bacillati</taxon>
        <taxon>Actinomycetota</taxon>
        <taxon>Actinomycetes</taxon>
        <taxon>Streptosporangiales</taxon>
        <taxon>Thermomonosporaceae</taxon>
        <taxon>Actinoallomurus</taxon>
    </lineage>
</organism>